<proteinExistence type="predicted"/>
<dbReference type="Proteomes" id="UP000230431">
    <property type="component" value="Unassembled WGS sequence"/>
</dbReference>
<organism evidence="1 2">
    <name type="scientific">Candidatus Vogelbacteria bacterium CG10_big_fil_rev_8_21_14_0_10_49_38</name>
    <dbReference type="NCBI Taxonomy" id="1975043"/>
    <lineage>
        <taxon>Bacteria</taxon>
        <taxon>Candidatus Vogeliibacteriota</taxon>
    </lineage>
</organism>
<sequence length="59" mass="6653">IGNPVRVRFKAEVMDPAEATTVGRERQIRGLNRTGKLCHSNRPCLAIDRLFPQAFGKFL</sequence>
<gene>
    <name evidence="1" type="ORF">COV08_02295</name>
</gene>
<reference evidence="1 2" key="1">
    <citation type="submission" date="2017-09" db="EMBL/GenBank/DDBJ databases">
        <title>Depth-based differentiation of microbial function through sediment-hosted aquifers and enrichment of novel symbionts in the deep terrestrial subsurface.</title>
        <authorList>
            <person name="Probst A.J."/>
            <person name="Ladd B."/>
            <person name="Jarett J.K."/>
            <person name="Geller-Mcgrath D.E."/>
            <person name="Sieber C.M."/>
            <person name="Emerson J.B."/>
            <person name="Anantharaman K."/>
            <person name="Thomas B.C."/>
            <person name="Malmstrom R."/>
            <person name="Stieglmeier M."/>
            <person name="Klingl A."/>
            <person name="Woyke T."/>
            <person name="Ryan C.M."/>
            <person name="Banfield J.F."/>
        </authorList>
    </citation>
    <scope>NUCLEOTIDE SEQUENCE [LARGE SCALE GENOMIC DNA]</scope>
    <source>
        <strain evidence="1">CG10_big_fil_rev_8_21_14_0_10_49_38</strain>
    </source>
</reference>
<evidence type="ECO:0000313" key="2">
    <source>
        <dbReference type="Proteomes" id="UP000230431"/>
    </source>
</evidence>
<name>A0A2H0RHJ3_9BACT</name>
<feature type="non-terminal residue" evidence="1">
    <location>
        <position position="1"/>
    </location>
</feature>
<dbReference type="AlphaFoldDB" id="A0A2H0RHJ3"/>
<accession>A0A2H0RHJ3</accession>
<dbReference type="EMBL" id="PCYK01000017">
    <property type="protein sequence ID" value="PIR45968.1"/>
    <property type="molecule type" value="Genomic_DNA"/>
</dbReference>
<protein>
    <submittedName>
        <fullName evidence="1">Uncharacterized protein</fullName>
    </submittedName>
</protein>
<evidence type="ECO:0000313" key="1">
    <source>
        <dbReference type="EMBL" id="PIR45968.1"/>
    </source>
</evidence>
<comment type="caution">
    <text evidence="1">The sequence shown here is derived from an EMBL/GenBank/DDBJ whole genome shotgun (WGS) entry which is preliminary data.</text>
</comment>